<evidence type="ECO:0000313" key="7">
    <source>
        <dbReference type="Proteomes" id="UP000293345"/>
    </source>
</evidence>
<feature type="domain" description="ATP-grasp" evidence="5">
    <location>
        <begin position="93"/>
        <end position="301"/>
    </location>
</feature>
<dbReference type="Gene3D" id="3.30.470.20">
    <property type="entry name" value="ATP-grasp fold, B domain"/>
    <property type="match status" value="1"/>
</dbReference>
<dbReference type="SUPFAM" id="SSF56059">
    <property type="entry name" value="Glutathione synthetase ATP-binding domain-like"/>
    <property type="match status" value="1"/>
</dbReference>
<keyword evidence="7" id="KW-1185">Reference proteome</keyword>
<dbReference type="GO" id="GO:0016874">
    <property type="term" value="F:ligase activity"/>
    <property type="evidence" value="ECO:0007669"/>
    <property type="project" value="UniProtKB-KW"/>
</dbReference>
<dbReference type="InterPro" id="IPR011761">
    <property type="entry name" value="ATP-grasp"/>
</dbReference>
<evidence type="ECO:0000256" key="1">
    <source>
        <dbReference type="ARBA" id="ARBA00022598"/>
    </source>
</evidence>
<dbReference type="InterPro" id="IPR052032">
    <property type="entry name" value="ATP-dep_AA_Ligase"/>
</dbReference>
<sequence>MVILDKPYASPQLLEWLEQSQHPVLRNAFSRREAFRSGRALNLVDAAEAAARLDAGERVYTNSENALAWISEHVDNGSLTRAIATFKDKVAMRKLLSQLDEGFFFCACTAEQLPQLDFAELAAHVPFVVKPARGFCSMGVHVVTCRAEWDAALADFARNAATWAAMYPDSVVAGSDFILEQYITGQEYALDAYFDEAGVAHVLNVLRHDFAGPNDTSDRMYTTSAAVVRENAPVFEAWLTRVNALVGARNFPVHVEMRVGEDGVVRPIEFNPLRFAGLGGTDVAQHAFGFRTYEAFLTGALPDFDAAFAYAGNHVYTMSLLNPPAGVTGAETFDYQAFSQRFANVLELRQFDVPTFGCYGFLFIETDESAQGAAELDFLLHSDLREFISGLQPVAGSVSPAAACASDAGVSGGSARCAGVARSDGDAASDCVAQRGVGATSNDQTLRPACAQGE</sequence>
<dbReference type="OrthoDB" id="6964321at2"/>
<evidence type="ECO:0000313" key="6">
    <source>
        <dbReference type="EMBL" id="RXZ54376.1"/>
    </source>
</evidence>
<dbReference type="PANTHER" id="PTHR43585">
    <property type="entry name" value="FUMIPYRROLE BIOSYNTHESIS PROTEIN C"/>
    <property type="match status" value="1"/>
</dbReference>
<evidence type="ECO:0000259" key="5">
    <source>
        <dbReference type="PROSITE" id="PS50975"/>
    </source>
</evidence>
<evidence type="ECO:0000256" key="3">
    <source>
        <dbReference type="ARBA" id="ARBA00022840"/>
    </source>
</evidence>
<accession>A0A4Q2JZI6</accession>
<keyword evidence="2 4" id="KW-0547">Nucleotide-binding</keyword>
<gene>
    <name evidence="6" type="ORF">ET524_07705</name>
</gene>
<dbReference type="GO" id="GO:0005524">
    <property type="term" value="F:ATP binding"/>
    <property type="evidence" value="ECO:0007669"/>
    <property type="project" value="UniProtKB-UniRule"/>
</dbReference>
<organism evidence="6 7">
    <name type="scientific">Senegalimassilia faecalis</name>
    <dbReference type="NCBI Taxonomy" id="2509433"/>
    <lineage>
        <taxon>Bacteria</taxon>
        <taxon>Bacillati</taxon>
        <taxon>Actinomycetota</taxon>
        <taxon>Coriobacteriia</taxon>
        <taxon>Coriobacteriales</taxon>
        <taxon>Coriobacteriaceae</taxon>
        <taxon>Senegalimassilia</taxon>
    </lineage>
</organism>
<dbReference type="Proteomes" id="UP000293345">
    <property type="component" value="Unassembled WGS sequence"/>
</dbReference>
<keyword evidence="3 4" id="KW-0067">ATP-binding</keyword>
<evidence type="ECO:0000256" key="2">
    <source>
        <dbReference type="ARBA" id="ARBA00022741"/>
    </source>
</evidence>
<dbReference type="PANTHER" id="PTHR43585:SF2">
    <property type="entry name" value="ATP-GRASP ENZYME FSQD"/>
    <property type="match status" value="1"/>
</dbReference>
<comment type="caution">
    <text evidence="6">The sequence shown here is derived from an EMBL/GenBank/DDBJ whole genome shotgun (WGS) entry which is preliminary data.</text>
</comment>
<protein>
    <submittedName>
        <fullName evidence="6">ATP-grasp domain-containing protein</fullName>
    </submittedName>
</protein>
<proteinExistence type="predicted"/>
<dbReference type="Pfam" id="PF13535">
    <property type="entry name" value="ATP-grasp_4"/>
    <property type="match status" value="1"/>
</dbReference>
<dbReference type="GO" id="GO:0046872">
    <property type="term" value="F:metal ion binding"/>
    <property type="evidence" value="ECO:0007669"/>
    <property type="project" value="InterPro"/>
</dbReference>
<dbReference type="EMBL" id="SDPW01000001">
    <property type="protein sequence ID" value="RXZ54376.1"/>
    <property type="molecule type" value="Genomic_DNA"/>
</dbReference>
<dbReference type="RefSeq" id="WP_129424685.1">
    <property type="nucleotide sequence ID" value="NZ_SDPW01000001.1"/>
</dbReference>
<dbReference type="AlphaFoldDB" id="A0A4Q2JZI6"/>
<name>A0A4Q2JZI6_9ACTN</name>
<keyword evidence="1" id="KW-0436">Ligase</keyword>
<evidence type="ECO:0000256" key="4">
    <source>
        <dbReference type="PROSITE-ProRule" id="PRU00409"/>
    </source>
</evidence>
<reference evidence="6 7" key="1">
    <citation type="submission" date="2019-01" db="EMBL/GenBank/DDBJ databases">
        <title>Senegalimassilia sp. nov. KGMB04484 isolated human feces.</title>
        <authorList>
            <person name="Han K.-I."/>
            <person name="Kim J.-S."/>
            <person name="Lee K.C."/>
            <person name="Suh M.K."/>
            <person name="Eom M.K."/>
            <person name="Lee J.H."/>
            <person name="Park S.-H."/>
            <person name="Kang S.W."/>
            <person name="Park J.-E."/>
            <person name="Oh B.S."/>
            <person name="Yu S.Y."/>
            <person name="Choi S.-H."/>
            <person name="Lee D.H."/>
            <person name="Yoon H."/>
            <person name="Kim B.-Y."/>
            <person name="Lee J.H."/>
            <person name="Lee J.-S."/>
        </authorList>
    </citation>
    <scope>NUCLEOTIDE SEQUENCE [LARGE SCALE GENOMIC DNA]</scope>
    <source>
        <strain evidence="6 7">KGMB04484</strain>
    </source>
</reference>
<dbReference type="PROSITE" id="PS50975">
    <property type="entry name" value="ATP_GRASP"/>
    <property type="match status" value="1"/>
</dbReference>